<name>A0ABW2NRI0_9BACL</name>
<feature type="domain" description="Peptidase S9 prolyl oligopeptidase catalytic" evidence="2">
    <location>
        <begin position="89"/>
        <end position="244"/>
    </location>
</feature>
<dbReference type="InterPro" id="IPR050261">
    <property type="entry name" value="FrsA_esterase"/>
</dbReference>
<keyword evidence="4" id="KW-1185">Reference proteome</keyword>
<dbReference type="Proteomes" id="UP001596549">
    <property type="component" value="Unassembled WGS sequence"/>
</dbReference>
<accession>A0ABW2NRI0</accession>
<dbReference type="GO" id="GO:0016787">
    <property type="term" value="F:hydrolase activity"/>
    <property type="evidence" value="ECO:0007669"/>
    <property type="project" value="UniProtKB-KW"/>
</dbReference>
<dbReference type="PANTHER" id="PTHR22946">
    <property type="entry name" value="DIENELACTONE HYDROLASE DOMAIN-CONTAINING PROTEIN-RELATED"/>
    <property type="match status" value="1"/>
</dbReference>
<reference evidence="4" key="1">
    <citation type="journal article" date="2019" name="Int. J. Syst. Evol. Microbiol.">
        <title>The Global Catalogue of Microorganisms (GCM) 10K type strain sequencing project: providing services to taxonomists for standard genome sequencing and annotation.</title>
        <authorList>
            <consortium name="The Broad Institute Genomics Platform"/>
            <consortium name="The Broad Institute Genome Sequencing Center for Infectious Disease"/>
            <person name="Wu L."/>
            <person name="Ma J."/>
        </authorList>
    </citation>
    <scope>NUCLEOTIDE SEQUENCE [LARGE SCALE GENOMIC DNA]</scope>
    <source>
        <strain evidence="4">NBRC 106396</strain>
    </source>
</reference>
<gene>
    <name evidence="3" type="ORF">ACFQPF_08820</name>
</gene>
<protein>
    <submittedName>
        <fullName evidence="3">Alpha/beta fold hydrolase</fullName>
    </submittedName>
</protein>
<dbReference type="PANTHER" id="PTHR22946:SF9">
    <property type="entry name" value="POLYKETIDE TRANSFERASE AF380"/>
    <property type="match status" value="1"/>
</dbReference>
<evidence type="ECO:0000313" key="3">
    <source>
        <dbReference type="EMBL" id="MFC7371778.1"/>
    </source>
</evidence>
<evidence type="ECO:0000259" key="2">
    <source>
        <dbReference type="Pfam" id="PF00326"/>
    </source>
</evidence>
<dbReference type="RefSeq" id="WP_379748691.1">
    <property type="nucleotide sequence ID" value="NZ_JBHTCP010000014.1"/>
</dbReference>
<dbReference type="Gene3D" id="3.40.50.1820">
    <property type="entry name" value="alpha/beta hydrolase"/>
    <property type="match status" value="1"/>
</dbReference>
<dbReference type="InterPro" id="IPR029058">
    <property type="entry name" value="AB_hydrolase_fold"/>
</dbReference>
<sequence>MVHITKEKIDHVPFLMAELSELRNEPAPLFLFLHGYTSAKEHNLHFAYALAEKGFRVLLPDAPLHGEREPEDVSKRDMKFWDIVLQAVQESNAIVDHFNEKKLTIPGKIGLGGTSMGAITMYAVLSQNAEISAGISLMGTPALETFAKWQVEQLKNRGWTIPFTEQLLQDVYLTLRSLDVTADIGKLNNRPLFIWHSKCDAIIPFEQSYSFYNMLRAEGYEGRTEFMEDSASGHKVSREAFLRSVEWIQEIIS</sequence>
<dbReference type="EMBL" id="JBHTCP010000014">
    <property type="protein sequence ID" value="MFC7371778.1"/>
    <property type="molecule type" value="Genomic_DNA"/>
</dbReference>
<evidence type="ECO:0000256" key="1">
    <source>
        <dbReference type="ARBA" id="ARBA00022801"/>
    </source>
</evidence>
<proteinExistence type="predicted"/>
<organism evidence="3 4">
    <name type="scientific">Fictibacillus iocasae</name>
    <dbReference type="NCBI Taxonomy" id="2715437"/>
    <lineage>
        <taxon>Bacteria</taxon>
        <taxon>Bacillati</taxon>
        <taxon>Bacillota</taxon>
        <taxon>Bacilli</taxon>
        <taxon>Bacillales</taxon>
        <taxon>Fictibacillaceae</taxon>
        <taxon>Fictibacillus</taxon>
    </lineage>
</organism>
<dbReference type="Pfam" id="PF00326">
    <property type="entry name" value="Peptidase_S9"/>
    <property type="match status" value="1"/>
</dbReference>
<keyword evidence="1 3" id="KW-0378">Hydrolase</keyword>
<dbReference type="SUPFAM" id="SSF53474">
    <property type="entry name" value="alpha/beta-Hydrolases"/>
    <property type="match status" value="1"/>
</dbReference>
<comment type="caution">
    <text evidence="3">The sequence shown here is derived from an EMBL/GenBank/DDBJ whole genome shotgun (WGS) entry which is preliminary data.</text>
</comment>
<evidence type="ECO:0000313" key="4">
    <source>
        <dbReference type="Proteomes" id="UP001596549"/>
    </source>
</evidence>
<dbReference type="InterPro" id="IPR001375">
    <property type="entry name" value="Peptidase_S9_cat"/>
</dbReference>